<dbReference type="InterPro" id="IPR052211">
    <property type="entry name" value="Cpx_auxiliary_protein"/>
</dbReference>
<dbReference type="InterPro" id="IPR012899">
    <property type="entry name" value="LTXXQ"/>
</dbReference>
<evidence type="ECO:0000256" key="2">
    <source>
        <dbReference type="ARBA" id="ARBA00008441"/>
    </source>
</evidence>
<evidence type="ECO:0000313" key="6">
    <source>
        <dbReference type="Proteomes" id="UP001596230"/>
    </source>
</evidence>
<comment type="caution">
    <text evidence="5">The sequence shown here is derived from an EMBL/GenBank/DDBJ whole genome shotgun (WGS) entry which is preliminary data.</text>
</comment>
<evidence type="ECO:0000256" key="3">
    <source>
        <dbReference type="ARBA" id="ARBA00022729"/>
    </source>
</evidence>
<dbReference type="Proteomes" id="UP001596230">
    <property type="component" value="Unassembled WGS sequence"/>
</dbReference>
<dbReference type="Pfam" id="PF07813">
    <property type="entry name" value="LTXXQ"/>
    <property type="match status" value="1"/>
</dbReference>
<dbReference type="PANTHER" id="PTHR38102:SF2">
    <property type="entry name" value="PERIPLASMIC PROTEIN CPXP"/>
    <property type="match status" value="1"/>
</dbReference>
<accession>A0ABW1W0U6</accession>
<proteinExistence type="inferred from homology"/>
<keyword evidence="4" id="KW-0574">Periplasm</keyword>
<dbReference type="PANTHER" id="PTHR38102">
    <property type="entry name" value="PERIPLASMIC CHAPERONE SPY"/>
    <property type="match status" value="1"/>
</dbReference>
<comment type="similarity">
    <text evidence="2">Belongs to the CpxP/Spy family.</text>
</comment>
<keyword evidence="6" id="KW-1185">Reference proteome</keyword>
<gene>
    <name evidence="5" type="ORF">ACFP9W_16560</name>
</gene>
<organism evidence="5 6">
    <name type="scientific">Tatumella terrea</name>
    <dbReference type="NCBI Taxonomy" id="419007"/>
    <lineage>
        <taxon>Bacteria</taxon>
        <taxon>Pseudomonadati</taxon>
        <taxon>Pseudomonadota</taxon>
        <taxon>Gammaproteobacteria</taxon>
        <taxon>Enterobacterales</taxon>
        <taxon>Erwiniaceae</taxon>
        <taxon>Tatumella</taxon>
    </lineage>
</organism>
<dbReference type="Gene3D" id="1.20.120.1490">
    <property type="match status" value="1"/>
</dbReference>
<evidence type="ECO:0000256" key="4">
    <source>
        <dbReference type="ARBA" id="ARBA00022764"/>
    </source>
</evidence>
<reference evidence="6" key="1">
    <citation type="journal article" date="2019" name="Int. J. Syst. Evol. Microbiol.">
        <title>The Global Catalogue of Microorganisms (GCM) 10K type strain sequencing project: providing services to taxonomists for standard genome sequencing and annotation.</title>
        <authorList>
            <consortium name="The Broad Institute Genomics Platform"/>
            <consortium name="The Broad Institute Genome Sequencing Center for Infectious Disease"/>
            <person name="Wu L."/>
            <person name="Ma J."/>
        </authorList>
    </citation>
    <scope>NUCLEOTIDE SEQUENCE [LARGE SCALE GENOMIC DNA]</scope>
    <source>
        <strain evidence="6">CGMCC 1.18518</strain>
    </source>
</reference>
<evidence type="ECO:0000256" key="1">
    <source>
        <dbReference type="ARBA" id="ARBA00004418"/>
    </source>
</evidence>
<evidence type="ECO:0000313" key="5">
    <source>
        <dbReference type="EMBL" id="MFC6379664.1"/>
    </source>
</evidence>
<sequence>MTKAAESMTADSMAQNLQNHMFDGIELTEQQRQQMRDLMFQARQMQPEPFLSEMIQQYRLVTAPYFDETAVRMQAEKMAQRYVSEQVEMARVRHQMFTLLTRGQQATVQKNFELRIDDMRGISQLP</sequence>
<keyword evidence="3" id="KW-0732">Signal</keyword>
<comment type="subcellular location">
    <subcellularLocation>
        <location evidence="1">Periplasm</location>
    </subcellularLocation>
</comment>
<dbReference type="RefSeq" id="WP_343871096.1">
    <property type="nucleotide sequence ID" value="NZ_BAAAFX010000020.1"/>
</dbReference>
<dbReference type="EMBL" id="JBHSUB010000023">
    <property type="protein sequence ID" value="MFC6379664.1"/>
    <property type="molecule type" value="Genomic_DNA"/>
</dbReference>
<name>A0ABW1W0U6_9GAMM</name>
<protein>
    <submittedName>
        <fullName evidence="5">Spy/CpxP family protein refolding chaperone</fullName>
    </submittedName>
</protein>